<evidence type="ECO:0000256" key="1">
    <source>
        <dbReference type="SAM" id="SignalP"/>
    </source>
</evidence>
<dbReference type="RefSeq" id="WP_169209720.1">
    <property type="nucleotide sequence ID" value="NZ_JAATNW010000002.1"/>
</dbReference>
<dbReference type="SUPFAM" id="SSF54427">
    <property type="entry name" value="NTF2-like"/>
    <property type="match status" value="1"/>
</dbReference>
<sequence length="142" mass="15881">MLSRRFKVVMVVMSLLLSANVLAHDFGSPQDAVNSYITAVKTGSGEHIKMAFLESASIQYFNEEGSYKNYTRDAFAELVDSGNEWDATIEITDVKVTGNAANATVEFMWGEEGKKGYVDYLNLINHDGSWHITDKVAQYVER</sequence>
<keyword evidence="1" id="KW-0732">Signal</keyword>
<protein>
    <submittedName>
        <fullName evidence="2">Nuclear transport factor 2 family protein</fullName>
    </submittedName>
</protein>
<feature type="chain" id="PRO_5045893144" evidence="1">
    <location>
        <begin position="24"/>
        <end position="142"/>
    </location>
</feature>
<dbReference type="InterPro" id="IPR039437">
    <property type="entry name" value="FrzH/put_lumazine-bd"/>
</dbReference>
<organism evidence="2 3">
    <name type="scientific">Alteromonas ponticola</name>
    <dbReference type="NCBI Taxonomy" id="2720613"/>
    <lineage>
        <taxon>Bacteria</taxon>
        <taxon>Pseudomonadati</taxon>
        <taxon>Pseudomonadota</taxon>
        <taxon>Gammaproteobacteria</taxon>
        <taxon>Alteromonadales</taxon>
        <taxon>Alteromonadaceae</taxon>
        <taxon>Alteromonas/Salinimonas group</taxon>
        <taxon>Alteromonas</taxon>
    </lineage>
</organism>
<dbReference type="EMBL" id="JAATNW010000002">
    <property type="protein sequence ID" value="NMH59151.1"/>
    <property type="molecule type" value="Genomic_DNA"/>
</dbReference>
<dbReference type="Proteomes" id="UP000709336">
    <property type="component" value="Unassembled WGS sequence"/>
</dbReference>
<feature type="signal peptide" evidence="1">
    <location>
        <begin position="1"/>
        <end position="23"/>
    </location>
</feature>
<proteinExistence type="predicted"/>
<name>A0ABX1R120_9ALTE</name>
<dbReference type="Pfam" id="PF12893">
    <property type="entry name" value="Lumazine_bd_2"/>
    <property type="match status" value="1"/>
</dbReference>
<gene>
    <name evidence="2" type="ORF">HCJ96_03830</name>
</gene>
<accession>A0ABX1R120</accession>
<reference evidence="2 3" key="1">
    <citation type="submission" date="2020-03" db="EMBL/GenBank/DDBJ databases">
        <title>Alteromonas ponticola sp. nov., isolated from seawater.</title>
        <authorList>
            <person name="Yoon J.-H."/>
            <person name="Kim Y.-O."/>
        </authorList>
    </citation>
    <scope>NUCLEOTIDE SEQUENCE [LARGE SCALE GENOMIC DNA]</scope>
    <source>
        <strain evidence="2 3">MYP5</strain>
    </source>
</reference>
<evidence type="ECO:0000313" key="2">
    <source>
        <dbReference type="EMBL" id="NMH59151.1"/>
    </source>
</evidence>
<keyword evidence="3" id="KW-1185">Reference proteome</keyword>
<evidence type="ECO:0000313" key="3">
    <source>
        <dbReference type="Proteomes" id="UP000709336"/>
    </source>
</evidence>
<comment type="caution">
    <text evidence="2">The sequence shown here is derived from an EMBL/GenBank/DDBJ whole genome shotgun (WGS) entry which is preliminary data.</text>
</comment>
<dbReference type="Gene3D" id="3.10.450.50">
    <property type="match status" value="1"/>
</dbReference>
<dbReference type="InterPro" id="IPR032710">
    <property type="entry name" value="NTF2-like_dom_sf"/>
</dbReference>